<sequence length="104" mass="11378">MSFIRAKALRHLVAGELTMRQFAERLAIDPPYATLVVDDLQRRGLVLRSPHPSDRRLRMVSLTPAGTRAAESAERILNRPPAAVADLDAADLAALDRLVAKLLG</sequence>
<dbReference type="InterPro" id="IPR039422">
    <property type="entry name" value="MarR/SlyA-like"/>
</dbReference>
<dbReference type="Proteomes" id="UP000722989">
    <property type="component" value="Unassembled WGS sequence"/>
</dbReference>
<evidence type="ECO:0000313" key="2">
    <source>
        <dbReference type="EMBL" id="NJC73320.1"/>
    </source>
</evidence>
<dbReference type="PANTHER" id="PTHR33164">
    <property type="entry name" value="TRANSCRIPTIONAL REGULATOR, MARR FAMILY"/>
    <property type="match status" value="1"/>
</dbReference>
<name>A0ABX0Y4I9_9ACTN</name>
<dbReference type="SUPFAM" id="SSF46785">
    <property type="entry name" value="Winged helix' DNA-binding domain"/>
    <property type="match status" value="1"/>
</dbReference>
<dbReference type="Pfam" id="PF01047">
    <property type="entry name" value="MarR"/>
    <property type="match status" value="1"/>
</dbReference>
<reference evidence="2 3" key="1">
    <citation type="submission" date="2020-03" db="EMBL/GenBank/DDBJ databases">
        <title>WGS of the type strain of Planosporangium spp.</title>
        <authorList>
            <person name="Thawai C."/>
        </authorList>
    </citation>
    <scope>NUCLEOTIDE SEQUENCE [LARGE SCALE GENOMIC DNA]</scope>
    <source>
        <strain evidence="2 3">TBRC 5610</strain>
    </source>
</reference>
<dbReference type="InterPro" id="IPR036388">
    <property type="entry name" value="WH-like_DNA-bd_sf"/>
</dbReference>
<proteinExistence type="predicted"/>
<dbReference type="PANTHER" id="PTHR33164:SF43">
    <property type="entry name" value="HTH-TYPE TRANSCRIPTIONAL REPRESSOR YETL"/>
    <property type="match status" value="1"/>
</dbReference>
<gene>
    <name evidence="2" type="ORF">HC031_26890</name>
</gene>
<comment type="caution">
    <text evidence="2">The sequence shown here is derived from an EMBL/GenBank/DDBJ whole genome shotgun (WGS) entry which is preliminary data.</text>
</comment>
<dbReference type="SMART" id="SM00347">
    <property type="entry name" value="HTH_MARR"/>
    <property type="match status" value="1"/>
</dbReference>
<feature type="domain" description="HTH marR-type" evidence="1">
    <location>
        <begin position="1"/>
        <end position="104"/>
    </location>
</feature>
<dbReference type="EMBL" id="JAATVY010000028">
    <property type="protein sequence ID" value="NJC73320.1"/>
    <property type="molecule type" value="Genomic_DNA"/>
</dbReference>
<organism evidence="2 3">
    <name type="scientific">Planosporangium thailandense</name>
    <dbReference type="NCBI Taxonomy" id="765197"/>
    <lineage>
        <taxon>Bacteria</taxon>
        <taxon>Bacillati</taxon>
        <taxon>Actinomycetota</taxon>
        <taxon>Actinomycetes</taxon>
        <taxon>Micromonosporales</taxon>
        <taxon>Micromonosporaceae</taxon>
        <taxon>Planosporangium</taxon>
    </lineage>
</organism>
<dbReference type="PRINTS" id="PR00598">
    <property type="entry name" value="HTHMARR"/>
</dbReference>
<dbReference type="InterPro" id="IPR000835">
    <property type="entry name" value="HTH_MarR-typ"/>
</dbReference>
<accession>A0ABX0Y4I9</accession>
<dbReference type="PROSITE" id="PS50995">
    <property type="entry name" value="HTH_MARR_2"/>
    <property type="match status" value="1"/>
</dbReference>
<keyword evidence="3" id="KW-1185">Reference proteome</keyword>
<protein>
    <submittedName>
        <fullName evidence="2">MarR family transcriptional regulator</fullName>
    </submittedName>
</protein>
<evidence type="ECO:0000313" key="3">
    <source>
        <dbReference type="Proteomes" id="UP000722989"/>
    </source>
</evidence>
<dbReference type="Gene3D" id="1.10.10.10">
    <property type="entry name" value="Winged helix-like DNA-binding domain superfamily/Winged helix DNA-binding domain"/>
    <property type="match status" value="1"/>
</dbReference>
<dbReference type="InterPro" id="IPR036390">
    <property type="entry name" value="WH_DNA-bd_sf"/>
</dbReference>
<evidence type="ECO:0000259" key="1">
    <source>
        <dbReference type="PROSITE" id="PS50995"/>
    </source>
</evidence>